<sequence length="67" mass="7819">MVVLYPTLLNIIAYATDPIILSQVRLPWRPVFPPAFKPTSRSRQGVRRWLTLVSWVLDIQRVQNEDS</sequence>
<protein>
    <submittedName>
        <fullName evidence="1">Uncharacterized protein</fullName>
    </submittedName>
</protein>
<reference evidence="2" key="1">
    <citation type="journal article" date="2019" name="Int. J. Syst. Evol. Microbiol.">
        <title>The Global Catalogue of Microorganisms (GCM) 10K type strain sequencing project: providing services to taxonomists for standard genome sequencing and annotation.</title>
        <authorList>
            <consortium name="The Broad Institute Genomics Platform"/>
            <consortium name="The Broad Institute Genome Sequencing Center for Infectious Disease"/>
            <person name="Wu L."/>
            <person name="Ma J."/>
        </authorList>
    </citation>
    <scope>NUCLEOTIDE SEQUENCE [LARGE SCALE GENOMIC DNA]</scope>
    <source>
        <strain evidence="2">CECT 7398</strain>
    </source>
</reference>
<evidence type="ECO:0000313" key="2">
    <source>
        <dbReference type="Proteomes" id="UP001238540"/>
    </source>
</evidence>
<gene>
    <name evidence="1" type="ORF">QWZ16_07575</name>
</gene>
<proteinExistence type="predicted"/>
<accession>A0ABT8BTQ4</accession>
<dbReference type="EMBL" id="JAUFQC010000001">
    <property type="protein sequence ID" value="MDN3609560.1"/>
    <property type="molecule type" value="Genomic_DNA"/>
</dbReference>
<evidence type="ECO:0000313" key="1">
    <source>
        <dbReference type="EMBL" id="MDN3609560.1"/>
    </source>
</evidence>
<organism evidence="1 2">
    <name type="scientific">Vibrio ostreicida</name>
    <dbReference type="NCBI Taxonomy" id="526588"/>
    <lineage>
        <taxon>Bacteria</taxon>
        <taxon>Pseudomonadati</taxon>
        <taxon>Pseudomonadota</taxon>
        <taxon>Gammaproteobacteria</taxon>
        <taxon>Vibrionales</taxon>
        <taxon>Vibrionaceae</taxon>
        <taxon>Vibrio</taxon>
    </lineage>
</organism>
<dbReference type="RefSeq" id="WP_290311340.1">
    <property type="nucleotide sequence ID" value="NZ_JAUFQC010000001.1"/>
</dbReference>
<keyword evidence="2" id="KW-1185">Reference proteome</keyword>
<name>A0ABT8BTQ4_9VIBR</name>
<comment type="caution">
    <text evidence="1">The sequence shown here is derived from an EMBL/GenBank/DDBJ whole genome shotgun (WGS) entry which is preliminary data.</text>
</comment>
<dbReference type="Proteomes" id="UP001238540">
    <property type="component" value="Unassembled WGS sequence"/>
</dbReference>